<dbReference type="AlphaFoldDB" id="A0A1H6KK62"/>
<name>A0A1H6KK62_9FLAO</name>
<dbReference type="InterPro" id="IPR037401">
    <property type="entry name" value="SnoaL-like"/>
</dbReference>
<evidence type="ECO:0000313" key="2">
    <source>
        <dbReference type="EMBL" id="SEH73757.1"/>
    </source>
</evidence>
<dbReference type="OrthoDB" id="1452256at2"/>
<dbReference type="RefSeq" id="WP_091097257.1">
    <property type="nucleotide sequence ID" value="NZ_FNXE01000012.1"/>
</dbReference>
<protein>
    <submittedName>
        <fullName evidence="2">SnoaL-like domain-containing protein</fullName>
    </submittedName>
</protein>
<dbReference type="Proteomes" id="UP000199634">
    <property type="component" value="Unassembled WGS sequence"/>
</dbReference>
<evidence type="ECO:0000313" key="3">
    <source>
        <dbReference type="Proteomes" id="UP000199634"/>
    </source>
</evidence>
<feature type="domain" description="SnoaL-like" evidence="1">
    <location>
        <begin position="25"/>
        <end position="112"/>
    </location>
</feature>
<dbReference type="STRING" id="1159016.SAMN02927937_01142"/>
<reference evidence="2 3" key="1">
    <citation type="submission" date="2016-10" db="EMBL/GenBank/DDBJ databases">
        <authorList>
            <person name="de Groot N.N."/>
        </authorList>
    </citation>
    <scope>NUCLEOTIDE SEQUENCE [LARGE SCALE GENOMIC DNA]</scope>
    <source>
        <strain evidence="2 3">CGMCC 1.10825</strain>
    </source>
</reference>
<proteinExistence type="predicted"/>
<dbReference type="InterPro" id="IPR032710">
    <property type="entry name" value="NTF2-like_dom_sf"/>
</dbReference>
<dbReference type="SUPFAM" id="SSF54427">
    <property type="entry name" value="NTF2-like"/>
    <property type="match status" value="1"/>
</dbReference>
<sequence>MDSDALQLVKKFYESAGILSKTYCLEVFHDDIQLEWYSSKGHLFLEHADLLALSKDLKHSYFDLRAQIHDIMSANDKVMIRYTYYVRTFENTEEEIVLATFFAVWEIKDGKLYKGTQMSQLPN</sequence>
<dbReference type="Pfam" id="PF12680">
    <property type="entry name" value="SnoaL_2"/>
    <property type="match status" value="1"/>
</dbReference>
<accession>A0A1H6KK62</accession>
<evidence type="ECO:0000259" key="1">
    <source>
        <dbReference type="Pfam" id="PF12680"/>
    </source>
</evidence>
<dbReference type="Gene3D" id="3.10.450.50">
    <property type="match status" value="1"/>
</dbReference>
<dbReference type="EMBL" id="FNXE01000012">
    <property type="protein sequence ID" value="SEH73757.1"/>
    <property type="molecule type" value="Genomic_DNA"/>
</dbReference>
<gene>
    <name evidence="2" type="ORF">SAMN02927937_01142</name>
</gene>
<organism evidence="2 3">
    <name type="scientific">Paenimyroides marinum</name>
    <dbReference type="NCBI Taxonomy" id="1159016"/>
    <lineage>
        <taxon>Bacteria</taxon>
        <taxon>Pseudomonadati</taxon>
        <taxon>Bacteroidota</taxon>
        <taxon>Flavobacteriia</taxon>
        <taxon>Flavobacteriales</taxon>
        <taxon>Flavobacteriaceae</taxon>
        <taxon>Paenimyroides</taxon>
    </lineage>
</organism>
<keyword evidence="3" id="KW-1185">Reference proteome</keyword>